<dbReference type="InParanoid" id="A0A482WRN8"/>
<evidence type="ECO:0000313" key="1">
    <source>
        <dbReference type="EMBL" id="RZF35841.1"/>
    </source>
</evidence>
<comment type="caution">
    <text evidence="1">The sequence shown here is derived from an EMBL/GenBank/DDBJ whole genome shotgun (WGS) entry which is preliminary data.</text>
</comment>
<gene>
    <name evidence="1" type="ORF">LSTR_LSTR008947</name>
</gene>
<dbReference type="Proteomes" id="UP000291343">
    <property type="component" value="Unassembled WGS sequence"/>
</dbReference>
<sequence length="68" mass="8128">MERKPQGLHENMPHSYTFKALKVCMILSLCFDEWSHVLQFFPASRVELYDCIDRLERMHIAKEFPKNA</sequence>
<protein>
    <submittedName>
        <fullName evidence="1">Uncharacterized protein</fullName>
    </submittedName>
</protein>
<keyword evidence="2" id="KW-1185">Reference proteome</keyword>
<dbReference type="OrthoDB" id="421226at2759"/>
<evidence type="ECO:0000313" key="2">
    <source>
        <dbReference type="Proteomes" id="UP000291343"/>
    </source>
</evidence>
<dbReference type="EMBL" id="QKKF02027445">
    <property type="protein sequence ID" value="RZF35841.1"/>
    <property type="molecule type" value="Genomic_DNA"/>
</dbReference>
<proteinExistence type="predicted"/>
<dbReference type="AlphaFoldDB" id="A0A482WRN8"/>
<organism evidence="1 2">
    <name type="scientific">Laodelphax striatellus</name>
    <name type="common">Small brown planthopper</name>
    <name type="synonym">Delphax striatella</name>
    <dbReference type="NCBI Taxonomy" id="195883"/>
    <lineage>
        <taxon>Eukaryota</taxon>
        <taxon>Metazoa</taxon>
        <taxon>Ecdysozoa</taxon>
        <taxon>Arthropoda</taxon>
        <taxon>Hexapoda</taxon>
        <taxon>Insecta</taxon>
        <taxon>Pterygota</taxon>
        <taxon>Neoptera</taxon>
        <taxon>Paraneoptera</taxon>
        <taxon>Hemiptera</taxon>
        <taxon>Auchenorrhyncha</taxon>
        <taxon>Fulgoroidea</taxon>
        <taxon>Delphacidae</taxon>
        <taxon>Criomorphinae</taxon>
        <taxon>Laodelphax</taxon>
    </lineage>
</organism>
<accession>A0A482WRN8</accession>
<name>A0A482WRN8_LAOST</name>
<reference evidence="1 2" key="1">
    <citation type="journal article" date="2017" name="Gigascience">
        <title>Genome sequence of the small brown planthopper, Laodelphax striatellus.</title>
        <authorList>
            <person name="Zhu J."/>
            <person name="Jiang F."/>
            <person name="Wang X."/>
            <person name="Yang P."/>
            <person name="Bao Y."/>
            <person name="Zhao W."/>
            <person name="Wang W."/>
            <person name="Lu H."/>
            <person name="Wang Q."/>
            <person name="Cui N."/>
            <person name="Li J."/>
            <person name="Chen X."/>
            <person name="Luo L."/>
            <person name="Yu J."/>
            <person name="Kang L."/>
            <person name="Cui F."/>
        </authorList>
    </citation>
    <scope>NUCLEOTIDE SEQUENCE [LARGE SCALE GENOMIC DNA]</scope>
    <source>
        <strain evidence="1">Lst14</strain>
    </source>
</reference>